<dbReference type="NCBIfam" id="TIGR01469">
    <property type="entry name" value="cobA_cysG_Cterm"/>
    <property type="match status" value="1"/>
</dbReference>
<dbReference type="GO" id="GO:0019354">
    <property type="term" value="P:siroheme biosynthetic process"/>
    <property type="evidence" value="ECO:0007669"/>
    <property type="project" value="InterPro"/>
</dbReference>
<dbReference type="CDD" id="cd11642">
    <property type="entry name" value="SUMT"/>
    <property type="match status" value="1"/>
</dbReference>
<dbReference type="FunFam" id="3.30.950.10:FF:000001">
    <property type="entry name" value="Siroheme synthase"/>
    <property type="match status" value="1"/>
</dbReference>
<evidence type="ECO:0000256" key="6">
    <source>
        <dbReference type="ARBA" id="ARBA00023444"/>
    </source>
</evidence>
<evidence type="ECO:0000256" key="1">
    <source>
        <dbReference type="ARBA" id="ARBA00012162"/>
    </source>
</evidence>
<dbReference type="GO" id="GO:0004851">
    <property type="term" value="F:uroporphyrin-III C-methyltransferase activity"/>
    <property type="evidence" value="ECO:0007669"/>
    <property type="project" value="UniProtKB-EC"/>
</dbReference>
<dbReference type="EMBL" id="CP002198">
    <property type="protein sequence ID" value="ADN15509.1"/>
    <property type="molecule type" value="Genomic_DNA"/>
</dbReference>
<evidence type="ECO:0000313" key="11">
    <source>
        <dbReference type="Proteomes" id="UP000008206"/>
    </source>
</evidence>
<dbReference type="InterPro" id="IPR000878">
    <property type="entry name" value="4pyrrol_Mease"/>
</dbReference>
<keyword evidence="2 8" id="KW-0489">Methyltransferase</keyword>
<dbReference type="InterPro" id="IPR006366">
    <property type="entry name" value="CobA/CysG_C"/>
</dbReference>
<reference evidence="11" key="1">
    <citation type="journal article" date="2011" name="MBio">
        <title>Novel metabolic attributes of the genus Cyanothece, comprising a group of unicellular nitrogen-fixing Cyanobacteria.</title>
        <authorList>
            <person name="Bandyopadhyay A."/>
            <person name="Elvitigala T."/>
            <person name="Welsh E."/>
            <person name="Stockel J."/>
            <person name="Liberton M."/>
            <person name="Min H."/>
            <person name="Sherman L.A."/>
            <person name="Pakrasi H.B."/>
        </authorList>
    </citation>
    <scope>NUCLEOTIDE SEQUENCE [LARGE SCALE GENOMIC DNA]</scope>
    <source>
        <strain evidence="11">PCC 7822</strain>
    </source>
</reference>
<dbReference type="InterPro" id="IPR035996">
    <property type="entry name" value="4pyrrol_Methylase_sf"/>
</dbReference>
<evidence type="ECO:0000256" key="7">
    <source>
        <dbReference type="ARBA" id="ARBA00054030"/>
    </source>
</evidence>
<evidence type="ECO:0000256" key="5">
    <source>
        <dbReference type="ARBA" id="ARBA00023244"/>
    </source>
</evidence>
<dbReference type="Gene3D" id="3.40.1010.10">
    <property type="entry name" value="Cobalt-precorrin-4 Transmethylase, Domain 1"/>
    <property type="match status" value="1"/>
</dbReference>
<evidence type="ECO:0000259" key="9">
    <source>
        <dbReference type="Pfam" id="PF00590"/>
    </source>
</evidence>
<evidence type="ECO:0000256" key="3">
    <source>
        <dbReference type="ARBA" id="ARBA00022679"/>
    </source>
</evidence>
<dbReference type="eggNOG" id="COG0007">
    <property type="taxonomic scope" value="Bacteria"/>
</dbReference>
<sequence>MMNQCKCLGKVYLVGAGPGDPGLLTLKGKTLIEMADVVIYDALVSPEILAMINPNAEKIDAGKRRGRHSLVQTETTNLLREKAQTNAIVVRLKGGDPFIFGRGGEEMQDLIEAGVPVEIVPGITSGIAAPAYVGIPLTHRDYSSSVTFVTGHEAVGKYRPKIDWKAIAKGSETIIIYMGVHNLAQIIPQLIGAGLSQETPIALIRWGTRPEQQLLIGKLSTINEQVERLGFEAPAIAVIGSVVNLHQILTGCMPQRIDPSLISYN</sequence>
<dbReference type="InterPro" id="IPR014776">
    <property type="entry name" value="4pyrrole_Mease_sub2"/>
</dbReference>
<keyword evidence="3 8" id="KW-0808">Transferase</keyword>
<dbReference type="InterPro" id="IPR050161">
    <property type="entry name" value="Siro_Cobalamin_biosynth"/>
</dbReference>
<keyword evidence="5" id="KW-0627">Porphyrin biosynthesis</keyword>
<dbReference type="STRING" id="497965.Cyan7822_3568"/>
<keyword evidence="11" id="KW-1185">Reference proteome</keyword>
<protein>
    <recommendedName>
        <fullName evidence="1">uroporphyrinogen-III C-methyltransferase</fullName>
        <ecNumber evidence="1">2.1.1.107</ecNumber>
    </recommendedName>
</protein>
<organism evidence="10 11">
    <name type="scientific">Gloeothece verrucosa (strain PCC 7822)</name>
    <name type="common">Cyanothece sp. (strain PCC 7822)</name>
    <dbReference type="NCBI Taxonomy" id="497965"/>
    <lineage>
        <taxon>Bacteria</taxon>
        <taxon>Bacillati</taxon>
        <taxon>Cyanobacteriota</taxon>
        <taxon>Cyanophyceae</taxon>
        <taxon>Oscillatoriophycideae</taxon>
        <taxon>Chroococcales</taxon>
        <taxon>Aphanothecaceae</taxon>
        <taxon>Gloeothece</taxon>
        <taxon>Gloeothece verrucosa</taxon>
    </lineage>
</organism>
<dbReference type="InterPro" id="IPR014777">
    <property type="entry name" value="4pyrrole_Mease_sub1"/>
</dbReference>
<dbReference type="Proteomes" id="UP000008206">
    <property type="component" value="Chromosome"/>
</dbReference>
<keyword evidence="4" id="KW-0949">S-adenosyl-L-methionine</keyword>
<comment type="function">
    <text evidence="7">Catalyzes the two successive C-2 and C-7 methylation reactions involved in the conversion of uroporphyrinogen III to precorrin-2 via the intermediate formation of precorrin-1. It is a step in the biosynthesis of both cobalamin (vitamin B12) and siroheme.</text>
</comment>
<comment type="pathway">
    <text evidence="6">Porphyrin-containing compound metabolism.</text>
</comment>
<dbReference type="InterPro" id="IPR003043">
    <property type="entry name" value="Uropor_MeTrfase_CS"/>
</dbReference>
<evidence type="ECO:0000256" key="8">
    <source>
        <dbReference type="RuleBase" id="RU003960"/>
    </source>
</evidence>
<accession>E0UFD8</accession>
<proteinExistence type="inferred from homology"/>
<evidence type="ECO:0000313" key="10">
    <source>
        <dbReference type="EMBL" id="ADN15509.1"/>
    </source>
</evidence>
<dbReference type="Pfam" id="PF00590">
    <property type="entry name" value="TP_methylase"/>
    <property type="match status" value="1"/>
</dbReference>
<dbReference type="GO" id="GO:0032259">
    <property type="term" value="P:methylation"/>
    <property type="evidence" value="ECO:0007669"/>
    <property type="project" value="UniProtKB-KW"/>
</dbReference>
<gene>
    <name evidence="10" type="ordered locus">Cyan7822_3568</name>
</gene>
<dbReference type="EC" id="2.1.1.107" evidence="1"/>
<dbReference type="NCBIfam" id="NF004790">
    <property type="entry name" value="PRK06136.1"/>
    <property type="match status" value="1"/>
</dbReference>
<name>E0UFD8_GLOV7</name>
<feature type="domain" description="Tetrapyrrole methylase" evidence="9">
    <location>
        <begin position="10"/>
        <end position="222"/>
    </location>
</feature>
<dbReference type="SUPFAM" id="SSF53790">
    <property type="entry name" value="Tetrapyrrole methylase"/>
    <property type="match status" value="1"/>
</dbReference>
<dbReference type="PROSITE" id="PS00840">
    <property type="entry name" value="SUMT_2"/>
    <property type="match status" value="1"/>
</dbReference>
<evidence type="ECO:0000256" key="2">
    <source>
        <dbReference type="ARBA" id="ARBA00022603"/>
    </source>
</evidence>
<dbReference type="KEGG" id="cyj:Cyan7822_3568"/>
<dbReference type="PROSITE" id="PS00839">
    <property type="entry name" value="SUMT_1"/>
    <property type="match status" value="1"/>
</dbReference>
<evidence type="ECO:0000256" key="4">
    <source>
        <dbReference type="ARBA" id="ARBA00022691"/>
    </source>
</evidence>
<dbReference type="PANTHER" id="PTHR45790:SF3">
    <property type="entry name" value="S-ADENOSYL-L-METHIONINE-DEPENDENT UROPORPHYRINOGEN III METHYLTRANSFERASE, CHLOROPLASTIC"/>
    <property type="match status" value="1"/>
</dbReference>
<dbReference type="HOGENOM" id="CLU_011276_7_0_3"/>
<dbReference type="AlphaFoldDB" id="E0UFD8"/>
<dbReference type="FunFam" id="3.40.1010.10:FF:000001">
    <property type="entry name" value="Siroheme synthase"/>
    <property type="match status" value="1"/>
</dbReference>
<dbReference type="PANTHER" id="PTHR45790">
    <property type="entry name" value="SIROHEME SYNTHASE-RELATED"/>
    <property type="match status" value="1"/>
</dbReference>
<dbReference type="Gene3D" id="3.30.950.10">
    <property type="entry name" value="Methyltransferase, Cobalt-precorrin-4 Transmethylase, Domain 2"/>
    <property type="match status" value="1"/>
</dbReference>
<comment type="similarity">
    <text evidence="8">Belongs to the precorrin methyltransferase family.</text>
</comment>